<dbReference type="GO" id="GO:0046373">
    <property type="term" value="P:L-arabinose metabolic process"/>
    <property type="evidence" value="ECO:0007669"/>
    <property type="project" value="UniProtKB-UniRule"/>
</dbReference>
<keyword evidence="7" id="KW-1185">Reference proteome</keyword>
<evidence type="ECO:0000313" key="6">
    <source>
        <dbReference type="EMBL" id="KAK3674155.1"/>
    </source>
</evidence>
<dbReference type="FunFam" id="2.60.120.200:FF:000131">
    <property type="entry name" value="Probable alpha-L-arabinofuranosidase B"/>
    <property type="match status" value="1"/>
</dbReference>
<feature type="chain" id="PRO_5041774870" description="Alpha-L-arabinofuranosidase" evidence="3">
    <location>
        <begin position="20"/>
        <end position="344"/>
    </location>
</feature>
<dbReference type="Gene3D" id="2.60.120.200">
    <property type="match status" value="1"/>
</dbReference>
<dbReference type="GO" id="GO:0031222">
    <property type="term" value="P:arabinan catabolic process"/>
    <property type="evidence" value="ECO:0007669"/>
    <property type="project" value="UniProtKB-UniRule"/>
</dbReference>
<dbReference type="GO" id="GO:0045490">
    <property type="term" value="P:pectin catabolic process"/>
    <property type="evidence" value="ECO:0007669"/>
    <property type="project" value="TreeGrafter"/>
</dbReference>
<feature type="active site" description="Nucleophile" evidence="1">
    <location>
        <position position="231"/>
    </location>
</feature>
<feature type="signal peptide" evidence="3">
    <location>
        <begin position="1"/>
        <end position="19"/>
    </location>
</feature>
<keyword evidence="3" id="KW-0858">Xylan degradation</keyword>
<dbReference type="Pfam" id="PF09206">
    <property type="entry name" value="ArabFuran-catal"/>
    <property type="match status" value="1"/>
</dbReference>
<sequence>MPSRSSLPLAFGLASLAAANPFARSNSGPCDIYANGGTPCVAAHSSTRALFGSYSKGLYQVKRASDGQTTDIRPRWTGGVADGSAQDRFCSGTTCLITRIYDQSGHGNDLTQAPPGGAAQGPASGGYDNLASATGAPVSLNGQKAYGIYVTPGVGYRNDRTNGVATGNSAEGIYAVLDGTHYNNKCCFDYGNAETDNNDDGAAAMEAIYFGNEPGYGSGAGSGPWLLADLENGVFSTNSATQNTNDPTITNRFFTGVLKGNSNNHWALRGGNAQSGSLNTFFSGPRPSGYNPMKKQGAIILGIGGDNSDGAQGTFYEGVMTTGYPSDDTENSVQANIVAAKYST</sequence>
<keyword evidence="3" id="KW-0326">Glycosidase</keyword>
<keyword evidence="2" id="KW-1015">Disulfide bond</keyword>
<keyword evidence="3" id="KW-0732">Signal</keyword>
<dbReference type="PANTHER" id="PTHR39447">
    <property type="entry name" value="ALPHA-L-ARABINOFURANOSIDASE B"/>
    <property type="match status" value="1"/>
</dbReference>
<organism evidence="6 7">
    <name type="scientific">Recurvomyces mirabilis</name>
    <dbReference type="NCBI Taxonomy" id="574656"/>
    <lineage>
        <taxon>Eukaryota</taxon>
        <taxon>Fungi</taxon>
        <taxon>Dikarya</taxon>
        <taxon>Ascomycota</taxon>
        <taxon>Pezizomycotina</taxon>
        <taxon>Dothideomycetes</taxon>
        <taxon>Dothideomycetidae</taxon>
        <taxon>Mycosphaerellales</taxon>
        <taxon>Teratosphaeriaceae</taxon>
        <taxon>Recurvomyces</taxon>
    </lineage>
</organism>
<dbReference type="GO" id="GO:0046556">
    <property type="term" value="F:alpha-L-arabinofuranosidase activity"/>
    <property type="evidence" value="ECO:0007669"/>
    <property type="project" value="UniProtKB-UniRule"/>
</dbReference>
<evidence type="ECO:0000259" key="5">
    <source>
        <dbReference type="Pfam" id="PF09206"/>
    </source>
</evidence>
<reference evidence="6" key="1">
    <citation type="submission" date="2023-07" db="EMBL/GenBank/DDBJ databases">
        <title>Black Yeasts Isolated from many extreme environments.</title>
        <authorList>
            <person name="Coleine C."/>
            <person name="Stajich J.E."/>
            <person name="Selbmann L."/>
        </authorList>
    </citation>
    <scope>NUCLEOTIDE SEQUENCE</scope>
    <source>
        <strain evidence="6">CCFEE 5485</strain>
    </source>
</reference>
<dbReference type="GO" id="GO:0045493">
    <property type="term" value="P:xylan catabolic process"/>
    <property type="evidence" value="ECO:0007669"/>
    <property type="project" value="UniProtKB-KW"/>
</dbReference>
<keyword evidence="3" id="KW-0119">Carbohydrate metabolism</keyword>
<accession>A0AAE1C0S5</accession>
<feature type="disulfide bond" evidence="2">
    <location>
        <begin position="186"/>
        <end position="187"/>
    </location>
</feature>
<dbReference type="InterPro" id="IPR015289">
    <property type="entry name" value="A-L-arabinofuranosidase_B_cat"/>
</dbReference>
<evidence type="ECO:0000256" key="4">
    <source>
        <dbReference type="SAM" id="MobiDB-lite"/>
    </source>
</evidence>
<feature type="domain" description="Alpha-L-arabinofuranosidase B catalytic" evidence="5">
    <location>
        <begin position="29"/>
        <end position="343"/>
    </location>
</feature>
<comment type="pathway">
    <text evidence="3">Glycan metabolism; L-arabinan degradation.</text>
</comment>
<name>A0AAE1C0S5_9PEZI</name>
<comment type="caution">
    <text evidence="6">The sequence shown here is derived from an EMBL/GenBank/DDBJ whole genome shotgun (WGS) entry which is preliminary data.</text>
</comment>
<keyword evidence="3" id="KW-0624">Polysaccharide degradation</keyword>
<dbReference type="InterPro" id="IPR013320">
    <property type="entry name" value="ConA-like_dom_sf"/>
</dbReference>
<comment type="subcellular location">
    <subcellularLocation>
        <location evidence="3">Secreted</location>
    </subcellularLocation>
</comment>
<feature type="compositionally biased region" description="Low complexity" evidence="4">
    <location>
        <begin position="112"/>
        <end position="125"/>
    </location>
</feature>
<dbReference type="GO" id="GO:0005576">
    <property type="term" value="C:extracellular region"/>
    <property type="evidence" value="ECO:0007669"/>
    <property type="project" value="UniProtKB-SubCell"/>
</dbReference>
<feature type="active site" description="Proton donor" evidence="1">
    <location>
        <position position="306"/>
    </location>
</feature>
<evidence type="ECO:0000313" key="7">
    <source>
        <dbReference type="Proteomes" id="UP001274830"/>
    </source>
</evidence>
<feature type="disulfide bond" evidence="2">
    <location>
        <begin position="30"/>
        <end position="40"/>
    </location>
</feature>
<dbReference type="InterPro" id="IPR038964">
    <property type="entry name" value="ABFB"/>
</dbReference>
<dbReference type="AlphaFoldDB" id="A0AAE1C0S5"/>
<dbReference type="EC" id="3.2.1.55" evidence="3"/>
<gene>
    <name evidence="6" type="ORF">LTR78_006002</name>
</gene>
<proteinExistence type="inferred from homology"/>
<keyword evidence="3" id="KW-0964">Secreted</keyword>
<feature type="disulfide bond" evidence="2">
    <location>
        <begin position="90"/>
        <end position="95"/>
    </location>
</feature>
<feature type="region of interest" description="Disordered" evidence="4">
    <location>
        <begin position="106"/>
        <end position="125"/>
    </location>
</feature>
<dbReference type="SUPFAM" id="SSF49899">
    <property type="entry name" value="Concanavalin A-like lectins/glucanases"/>
    <property type="match status" value="1"/>
</dbReference>
<keyword evidence="3" id="KW-0378">Hydrolase</keyword>
<comment type="similarity">
    <text evidence="3">Belongs to the glycosyl hydrolase 54 family.</text>
</comment>
<protein>
    <recommendedName>
        <fullName evidence="3">Alpha-L-arabinofuranosidase</fullName>
        <ecNumber evidence="3">3.2.1.55</ecNumber>
    </recommendedName>
</protein>
<comment type="catalytic activity">
    <reaction evidence="3">
        <text>Hydrolysis of terminal non-reducing alpha-L-arabinofuranoside residues in alpha-L-arabinosides.</text>
        <dbReference type="EC" id="3.2.1.55"/>
    </reaction>
</comment>
<evidence type="ECO:0000256" key="1">
    <source>
        <dbReference type="PIRSR" id="PIRSR638964-1"/>
    </source>
</evidence>
<dbReference type="Proteomes" id="UP001274830">
    <property type="component" value="Unassembled WGS sequence"/>
</dbReference>
<evidence type="ECO:0000256" key="3">
    <source>
        <dbReference type="RuleBase" id="RU367111"/>
    </source>
</evidence>
<dbReference type="PANTHER" id="PTHR39447:SF2">
    <property type="entry name" value="ALPHA-L-ARABINOFURANOSIDASE B"/>
    <property type="match status" value="1"/>
</dbReference>
<evidence type="ECO:0000256" key="2">
    <source>
        <dbReference type="PIRSR" id="PIRSR638964-3"/>
    </source>
</evidence>
<dbReference type="EMBL" id="JAUTXT010000021">
    <property type="protein sequence ID" value="KAK3674155.1"/>
    <property type="molecule type" value="Genomic_DNA"/>
</dbReference>